<dbReference type="EMBL" id="CP072842">
    <property type="protein sequence ID" value="QTV06026.1"/>
    <property type="molecule type" value="Genomic_DNA"/>
</dbReference>
<dbReference type="Proteomes" id="UP000672011">
    <property type="component" value="Chromosome"/>
</dbReference>
<dbReference type="RefSeq" id="WP_230476666.1">
    <property type="nucleotide sequence ID" value="NZ_CP072842.1"/>
</dbReference>
<gene>
    <name evidence="1" type="ORF">J9309_01375</name>
</gene>
<sequence length="62" mass="7057">MSTIVENARSNKIWHLLHKATGYSSSYCKKVVTGDRKKNSEGAKMIIEKFNEISEILEPCKN</sequence>
<evidence type="ECO:0008006" key="3">
    <source>
        <dbReference type="Google" id="ProtNLM"/>
    </source>
</evidence>
<accession>A0ABX7XDU8</accession>
<proteinExistence type="predicted"/>
<reference evidence="2" key="2">
    <citation type="submission" date="2021-04" db="EMBL/GenBank/DDBJ databases">
        <title>Taxonomy of Flavobacteriaceae bacterium ZY171143.</title>
        <authorList>
            <person name="Li F."/>
        </authorList>
    </citation>
    <scope>NUCLEOTIDE SEQUENCE [LARGE SCALE GENOMIC DNA]</scope>
    <source>
        <strain evidence="2">ZY171143</strain>
    </source>
</reference>
<name>A0ABX7XDU8_9FLAO</name>
<organism evidence="1 2">
    <name type="scientific">Faecalibacter bovis</name>
    <dbReference type="NCBI Taxonomy" id="2898187"/>
    <lineage>
        <taxon>Bacteria</taxon>
        <taxon>Pseudomonadati</taxon>
        <taxon>Bacteroidota</taxon>
        <taxon>Flavobacteriia</taxon>
        <taxon>Flavobacteriales</taxon>
        <taxon>Weeksellaceae</taxon>
        <taxon>Faecalibacter</taxon>
    </lineage>
</organism>
<reference evidence="1 2" key="1">
    <citation type="journal article" date="2021" name="Int. J. Syst. Evol. Microbiol.">
        <title>Faecalibacter bovis sp. nov., isolated from cow faeces.</title>
        <authorList>
            <person name="Li F."/>
            <person name="Zhao W."/>
            <person name="Hong Q."/>
            <person name="Shao Q."/>
            <person name="Song J."/>
            <person name="Yang S."/>
        </authorList>
    </citation>
    <scope>NUCLEOTIDE SEQUENCE [LARGE SCALE GENOMIC DNA]</scope>
    <source>
        <strain evidence="1 2">ZY171143</strain>
    </source>
</reference>
<evidence type="ECO:0000313" key="2">
    <source>
        <dbReference type="Proteomes" id="UP000672011"/>
    </source>
</evidence>
<protein>
    <recommendedName>
        <fullName evidence="3">XRE family transcriptional regulator</fullName>
    </recommendedName>
</protein>
<keyword evidence="2" id="KW-1185">Reference proteome</keyword>
<evidence type="ECO:0000313" key="1">
    <source>
        <dbReference type="EMBL" id="QTV06026.1"/>
    </source>
</evidence>